<dbReference type="AlphaFoldDB" id="A0A523W8R5"/>
<feature type="transmembrane region" description="Helical" evidence="2">
    <location>
        <begin position="117"/>
        <end position="134"/>
    </location>
</feature>
<keyword evidence="2" id="KW-0472">Membrane</keyword>
<evidence type="ECO:0000313" key="3">
    <source>
        <dbReference type="EMBL" id="TET63392.1"/>
    </source>
</evidence>
<evidence type="ECO:0000256" key="1">
    <source>
        <dbReference type="SAM" id="MobiDB-lite"/>
    </source>
</evidence>
<evidence type="ECO:0000313" key="4">
    <source>
        <dbReference type="Proteomes" id="UP000319130"/>
    </source>
</evidence>
<gene>
    <name evidence="3" type="ORF">E3J48_02530</name>
</gene>
<accession>A0A523W8R5</accession>
<evidence type="ECO:0000256" key="2">
    <source>
        <dbReference type="SAM" id="Phobius"/>
    </source>
</evidence>
<sequence>MNDQDKAKNKVVSEPAISDQRAADLEASETDDNQQEKLSPASEKGIQKRERGASRLVRGFALTAVPAFIALIAILVILDIRLVFEPSLLLPVLNTVFISIMAFLVAYLSARGYLRTGSLNLLLVGTGVLAFGSANQVAGWLLGAPGGIDAFLTVGSTGLLFG</sequence>
<keyword evidence="2" id="KW-0812">Transmembrane</keyword>
<proteinExistence type="predicted"/>
<feature type="transmembrane region" description="Helical" evidence="2">
    <location>
        <begin position="90"/>
        <end position="110"/>
    </location>
</feature>
<name>A0A523W8R5_UNCAE</name>
<dbReference type="EMBL" id="SOIZ01000106">
    <property type="protein sequence ID" value="TET63392.1"/>
    <property type="molecule type" value="Genomic_DNA"/>
</dbReference>
<organism evidence="3 4">
    <name type="scientific">Aerophobetes bacterium</name>
    <dbReference type="NCBI Taxonomy" id="2030807"/>
    <lineage>
        <taxon>Bacteria</taxon>
        <taxon>Candidatus Aerophobota</taxon>
    </lineage>
</organism>
<dbReference type="Proteomes" id="UP000319130">
    <property type="component" value="Unassembled WGS sequence"/>
</dbReference>
<comment type="caution">
    <text evidence="3">The sequence shown here is derived from an EMBL/GenBank/DDBJ whole genome shotgun (WGS) entry which is preliminary data.</text>
</comment>
<protein>
    <submittedName>
        <fullName evidence="3">Uncharacterized protein</fullName>
    </submittedName>
</protein>
<feature type="region of interest" description="Disordered" evidence="1">
    <location>
        <begin position="1"/>
        <end position="47"/>
    </location>
</feature>
<feature type="transmembrane region" description="Helical" evidence="2">
    <location>
        <begin position="56"/>
        <end position="78"/>
    </location>
</feature>
<feature type="non-terminal residue" evidence="3">
    <location>
        <position position="162"/>
    </location>
</feature>
<keyword evidence="2" id="KW-1133">Transmembrane helix</keyword>
<reference evidence="3 4" key="1">
    <citation type="submission" date="2019-03" db="EMBL/GenBank/DDBJ databases">
        <title>Metabolic potential of uncultured bacteria and archaea associated with petroleum seepage in deep-sea sediments.</title>
        <authorList>
            <person name="Dong X."/>
            <person name="Hubert C."/>
        </authorList>
    </citation>
    <scope>NUCLEOTIDE SEQUENCE [LARGE SCALE GENOMIC DNA]</scope>
    <source>
        <strain evidence="3">E29_bin52</strain>
    </source>
</reference>
<feature type="transmembrane region" description="Helical" evidence="2">
    <location>
        <begin position="140"/>
        <end position="161"/>
    </location>
</feature>